<reference evidence="1 2" key="1">
    <citation type="submission" date="2021-06" db="EMBL/GenBank/DDBJ databases">
        <authorList>
            <person name="Palmer J.M."/>
        </authorList>
    </citation>
    <scope>NUCLEOTIDE SEQUENCE [LARGE SCALE GENOMIC DNA]</scope>
    <source>
        <strain evidence="2">if_2019</strain>
        <tissue evidence="1">Muscle</tissue>
    </source>
</reference>
<comment type="caution">
    <text evidence="1">The sequence shown here is derived from an EMBL/GenBank/DDBJ whole genome shotgun (WGS) entry which is preliminary data.</text>
</comment>
<keyword evidence="2" id="KW-1185">Reference proteome</keyword>
<gene>
    <name evidence="1" type="ORF">ILYODFUR_039149</name>
</gene>
<name>A0ABV0U1E1_9TELE</name>
<protein>
    <submittedName>
        <fullName evidence="1">Uncharacterized protein</fullName>
    </submittedName>
</protein>
<evidence type="ECO:0000313" key="1">
    <source>
        <dbReference type="EMBL" id="MEQ2238990.1"/>
    </source>
</evidence>
<evidence type="ECO:0000313" key="2">
    <source>
        <dbReference type="Proteomes" id="UP001482620"/>
    </source>
</evidence>
<sequence length="132" mass="14679">ESFPSTSGATRSSSRHQVADIVVTLETGSDQGLYSDICSHQQHLSIAISNLNQPICVKNIFCNSFYAYVLSLAGPSTALSTQHNPPDIQRDIRNGKYHVQVRIRTQVYYSINTLELFKSMATRVPHNVGQLQ</sequence>
<dbReference type="Proteomes" id="UP001482620">
    <property type="component" value="Unassembled WGS sequence"/>
</dbReference>
<feature type="non-terminal residue" evidence="1">
    <location>
        <position position="1"/>
    </location>
</feature>
<dbReference type="EMBL" id="JAHRIQ010057567">
    <property type="protein sequence ID" value="MEQ2238990.1"/>
    <property type="molecule type" value="Genomic_DNA"/>
</dbReference>
<accession>A0ABV0U1E1</accession>
<organism evidence="1 2">
    <name type="scientific">Ilyodon furcidens</name>
    <name type="common">goldbreast splitfin</name>
    <dbReference type="NCBI Taxonomy" id="33524"/>
    <lineage>
        <taxon>Eukaryota</taxon>
        <taxon>Metazoa</taxon>
        <taxon>Chordata</taxon>
        <taxon>Craniata</taxon>
        <taxon>Vertebrata</taxon>
        <taxon>Euteleostomi</taxon>
        <taxon>Actinopterygii</taxon>
        <taxon>Neopterygii</taxon>
        <taxon>Teleostei</taxon>
        <taxon>Neoteleostei</taxon>
        <taxon>Acanthomorphata</taxon>
        <taxon>Ovalentaria</taxon>
        <taxon>Atherinomorphae</taxon>
        <taxon>Cyprinodontiformes</taxon>
        <taxon>Goodeidae</taxon>
        <taxon>Ilyodon</taxon>
    </lineage>
</organism>
<proteinExistence type="predicted"/>